<dbReference type="Pfam" id="PF06101">
    <property type="entry name" value="Vps62"/>
    <property type="match status" value="1"/>
</dbReference>
<reference evidence="1" key="1">
    <citation type="submission" date="2023-02" db="EMBL/GenBank/DDBJ databases">
        <authorList>
            <person name="Palmer J.M."/>
        </authorList>
    </citation>
    <scope>NUCLEOTIDE SEQUENCE</scope>
    <source>
        <strain evidence="1">FW57</strain>
    </source>
</reference>
<protein>
    <submittedName>
        <fullName evidence="1">Uncharacterized protein</fullName>
    </submittedName>
</protein>
<keyword evidence="2" id="KW-1185">Reference proteome</keyword>
<evidence type="ECO:0000313" key="1">
    <source>
        <dbReference type="EMBL" id="KAG7294550.1"/>
    </source>
</evidence>
<sequence>MATVTIRSAHFPNCYLRLDGTAVTRGFDDGAGTVNIQGYAGPWETFRIEKPAGEADDVVVIGSTAFPNVYLRVDASTVHGFSDPGSGGVNAQFGHGPYERFRFIPQSDGTTAIESVQWPGVYLRMDGAAPVPVPTPFGIVNCQASIGLYEKFIISEVSHSLTRADLEQAISTYAPVLQLHPNEAYVNTSIEYFLQHSTLVDSKSGNRIVHPAIDQLPQAGDDKQFYLELEDGAKGGDFSSAKAYVHAYWVQGMSYTDLQFWLFSAYNGPGTAHINGLVFDTIVHTGDVNLAPLGEHFGDWECVVVRIDNDTKEMTNIWLSQHSGGQWFDQEQISSSFRMAQGTHPIVYSSRNGHANYPSADSNYTEHYKVPPVGIPAGIEFFLRNDTANGGLSLDCSQNYQIVSADWLKGADAYPVPAWVTYPFRWGPEGTATHISANTVKQIIQAAAGPLAPFLPGSLLLLLAAEILPFFVKDDVNGPGAPITKSTWNGGY</sequence>
<proteinExistence type="predicted"/>
<dbReference type="CDD" id="cd00257">
    <property type="entry name" value="beta-trefoil_FSCN-like"/>
    <property type="match status" value="1"/>
</dbReference>
<accession>A0AAD4F804</accession>
<evidence type="ECO:0000313" key="2">
    <source>
        <dbReference type="Proteomes" id="UP001197093"/>
    </source>
</evidence>
<comment type="caution">
    <text evidence="1">The sequence shown here is derived from an EMBL/GenBank/DDBJ whole genome shotgun (WGS) entry which is preliminary data.</text>
</comment>
<gene>
    <name evidence="1" type="ORF">NEMBOFW57_004625</name>
</gene>
<dbReference type="AlphaFoldDB" id="A0AAD4F804"/>
<dbReference type="PANTHER" id="PTHR48173">
    <property type="entry name" value="GNK2-HOMOLOGOUS DOMAIN-CONTAINING PROTEIN"/>
    <property type="match status" value="1"/>
</dbReference>
<name>A0AAD4F804_9PEZI</name>
<dbReference type="EMBL" id="JAHCVI010000001">
    <property type="protein sequence ID" value="KAG7294550.1"/>
    <property type="molecule type" value="Genomic_DNA"/>
</dbReference>
<organism evidence="1 2">
    <name type="scientific">Staphylotrichum longicolle</name>
    <dbReference type="NCBI Taxonomy" id="669026"/>
    <lineage>
        <taxon>Eukaryota</taxon>
        <taxon>Fungi</taxon>
        <taxon>Dikarya</taxon>
        <taxon>Ascomycota</taxon>
        <taxon>Pezizomycotina</taxon>
        <taxon>Sordariomycetes</taxon>
        <taxon>Sordariomycetidae</taxon>
        <taxon>Sordariales</taxon>
        <taxon>Chaetomiaceae</taxon>
        <taxon>Staphylotrichum</taxon>
    </lineage>
</organism>
<dbReference type="PANTHER" id="PTHR48173:SF2">
    <property type="entry name" value="VACUOLAR PROTEIN SORTING-ASSOCIATED PROTEIN 62"/>
    <property type="match status" value="1"/>
</dbReference>
<dbReference type="InterPro" id="IPR009291">
    <property type="entry name" value="Vps62"/>
</dbReference>
<dbReference type="Proteomes" id="UP001197093">
    <property type="component" value="Unassembled WGS sequence"/>
</dbReference>